<dbReference type="EMBL" id="JAFBFH010000008">
    <property type="protein sequence ID" value="MBM7714574.1"/>
    <property type="molecule type" value="Genomic_DNA"/>
</dbReference>
<feature type="signal peptide" evidence="2">
    <location>
        <begin position="1"/>
        <end position="19"/>
    </location>
</feature>
<dbReference type="RefSeq" id="WP_083717607.1">
    <property type="nucleotide sequence ID" value="NZ_JAFBFH010000008.1"/>
</dbReference>
<gene>
    <name evidence="3" type="ORF">JOC94_001546</name>
</gene>
<name>A0ABS2R5Y8_9BACI</name>
<keyword evidence="2" id="KW-0732">Signal</keyword>
<protein>
    <recommendedName>
        <fullName evidence="5">Antigen I/II N-terminal domain-containing protein</fullName>
    </recommendedName>
</protein>
<organism evidence="3 4">
    <name type="scientific">Siminovitchia thermophila</name>
    <dbReference type="NCBI Taxonomy" id="1245522"/>
    <lineage>
        <taxon>Bacteria</taxon>
        <taxon>Bacillati</taxon>
        <taxon>Bacillota</taxon>
        <taxon>Bacilli</taxon>
        <taxon>Bacillales</taxon>
        <taxon>Bacillaceae</taxon>
        <taxon>Siminovitchia</taxon>
    </lineage>
</organism>
<feature type="coiled-coil region" evidence="1">
    <location>
        <begin position="90"/>
        <end position="121"/>
    </location>
</feature>
<evidence type="ECO:0000256" key="2">
    <source>
        <dbReference type="SAM" id="SignalP"/>
    </source>
</evidence>
<dbReference type="PROSITE" id="PS51257">
    <property type="entry name" value="PROKAR_LIPOPROTEIN"/>
    <property type="match status" value="1"/>
</dbReference>
<accession>A0ABS2R5Y8</accession>
<keyword evidence="4" id="KW-1185">Reference proteome</keyword>
<feature type="chain" id="PRO_5045363094" description="Antigen I/II N-terminal domain-containing protein" evidence="2">
    <location>
        <begin position="20"/>
        <end position="206"/>
    </location>
</feature>
<proteinExistence type="predicted"/>
<reference evidence="3 4" key="1">
    <citation type="submission" date="2021-01" db="EMBL/GenBank/DDBJ databases">
        <title>Genomic Encyclopedia of Type Strains, Phase IV (KMG-IV): sequencing the most valuable type-strain genomes for metagenomic binning, comparative biology and taxonomic classification.</title>
        <authorList>
            <person name="Goeker M."/>
        </authorList>
    </citation>
    <scope>NUCLEOTIDE SEQUENCE [LARGE SCALE GENOMIC DNA]</scope>
    <source>
        <strain evidence="3 4">DSM 105453</strain>
    </source>
</reference>
<sequence length="206" mass="23008">MKKLVSVLFLVFVMVIVSACGKEEADKKKAEPAKSEQEEKGVEVEKGLRNVEVTLPASLIGEKDTDELIKEAKAKGVKEVTKNDDGSITYKMSKQEHEKMMQEMEKSVQEYIEETKNDENVSSIKDITHNKSFTEFTLSVDQEKYEKSFDRVAALGLGMSGLYYQVFSGESAEEAKVTISLKNADTGEVFDTIVYPDDLPAEEGKN</sequence>
<comment type="caution">
    <text evidence="3">The sequence shown here is derived from an EMBL/GenBank/DDBJ whole genome shotgun (WGS) entry which is preliminary data.</text>
</comment>
<evidence type="ECO:0000313" key="3">
    <source>
        <dbReference type="EMBL" id="MBM7714574.1"/>
    </source>
</evidence>
<evidence type="ECO:0000313" key="4">
    <source>
        <dbReference type="Proteomes" id="UP000823485"/>
    </source>
</evidence>
<dbReference type="Proteomes" id="UP000823485">
    <property type="component" value="Unassembled WGS sequence"/>
</dbReference>
<keyword evidence="1" id="KW-0175">Coiled coil</keyword>
<evidence type="ECO:0008006" key="5">
    <source>
        <dbReference type="Google" id="ProtNLM"/>
    </source>
</evidence>
<evidence type="ECO:0000256" key="1">
    <source>
        <dbReference type="SAM" id="Coils"/>
    </source>
</evidence>